<dbReference type="Proteomes" id="UP001163714">
    <property type="component" value="Unassembled WGS sequence"/>
</dbReference>
<dbReference type="Gene3D" id="1.10.260.40">
    <property type="entry name" value="lambda repressor-like DNA-binding domains"/>
    <property type="match status" value="1"/>
</dbReference>
<dbReference type="SUPFAM" id="SSF47413">
    <property type="entry name" value="lambda repressor-like DNA-binding domains"/>
    <property type="match status" value="1"/>
</dbReference>
<organism evidence="1 2">
    <name type="scientific">Shewanella subflava</name>
    <dbReference type="NCBI Taxonomy" id="2986476"/>
    <lineage>
        <taxon>Bacteria</taxon>
        <taxon>Pseudomonadati</taxon>
        <taxon>Pseudomonadota</taxon>
        <taxon>Gammaproteobacteria</taxon>
        <taxon>Alteromonadales</taxon>
        <taxon>Shewanellaceae</taxon>
        <taxon>Shewanella</taxon>
    </lineage>
</organism>
<dbReference type="RefSeq" id="WP_264724901.1">
    <property type="nucleotide sequence ID" value="NZ_JAPDMX010000003.1"/>
</dbReference>
<comment type="caution">
    <text evidence="1">The sequence shown here is derived from an EMBL/GenBank/DDBJ whole genome shotgun (WGS) entry which is preliminary data.</text>
</comment>
<keyword evidence="2" id="KW-1185">Reference proteome</keyword>
<proteinExistence type="predicted"/>
<protein>
    <submittedName>
        <fullName evidence="1">Cro/CI family transcriptional regulator</fullName>
    </submittedName>
</protein>
<gene>
    <name evidence="1" type="ORF">OHT75_02795</name>
</gene>
<dbReference type="InterPro" id="IPR010982">
    <property type="entry name" value="Lambda_DNA-bd_dom_sf"/>
</dbReference>
<reference evidence="1" key="1">
    <citation type="submission" date="2022-10" db="EMBL/GenBank/DDBJ databases">
        <title>Shewanella flava sp. nov, isolated from the estuary of the Fenhe River into the Yellow River.</title>
        <authorList>
            <person name="Li Y."/>
        </authorList>
    </citation>
    <scope>NUCLEOTIDE SEQUENCE</scope>
    <source>
        <strain evidence="1">FYR11-62</strain>
    </source>
</reference>
<evidence type="ECO:0000313" key="1">
    <source>
        <dbReference type="EMBL" id="MCW3171405.1"/>
    </source>
</evidence>
<dbReference type="Pfam" id="PF14549">
    <property type="entry name" value="P22_Cro"/>
    <property type="match status" value="1"/>
</dbReference>
<evidence type="ECO:0000313" key="2">
    <source>
        <dbReference type="Proteomes" id="UP001163714"/>
    </source>
</evidence>
<accession>A0ABT3I5R0</accession>
<dbReference type="EMBL" id="JAPDMX010000003">
    <property type="protein sequence ID" value="MCW3171405.1"/>
    <property type="molecule type" value="Genomic_DNA"/>
</dbReference>
<name>A0ABT3I5R0_9GAMM</name>
<sequence>MKTKDAILHFGSKSLLAKNLGLTKGAVSQWPEDVPELRAYQIERLTKGKLKADLPRLQQAC</sequence>